<dbReference type="PRINTS" id="PR00507">
    <property type="entry name" value="N12N6MTFRASE"/>
</dbReference>
<keyword evidence="2 7" id="KW-0489">Methyltransferase</keyword>
<dbReference type="InterPro" id="IPR029063">
    <property type="entry name" value="SAM-dependent_MTases_sf"/>
</dbReference>
<dbReference type="InterPro" id="IPR002052">
    <property type="entry name" value="DNA_methylase_N6_adenine_CS"/>
</dbReference>
<comment type="catalytic activity">
    <reaction evidence="5">
        <text>a 2'-deoxyadenosine in DNA + S-adenosyl-L-methionine = an N(6)-methyl-2'-deoxyadenosine in DNA + S-adenosyl-L-homocysteine + H(+)</text>
        <dbReference type="Rhea" id="RHEA:15197"/>
        <dbReference type="Rhea" id="RHEA-COMP:12418"/>
        <dbReference type="Rhea" id="RHEA-COMP:12419"/>
        <dbReference type="ChEBI" id="CHEBI:15378"/>
        <dbReference type="ChEBI" id="CHEBI:57856"/>
        <dbReference type="ChEBI" id="CHEBI:59789"/>
        <dbReference type="ChEBI" id="CHEBI:90615"/>
        <dbReference type="ChEBI" id="CHEBI:90616"/>
        <dbReference type="EC" id="2.1.1.72"/>
    </reaction>
</comment>
<dbReference type="GO" id="GO:0032259">
    <property type="term" value="P:methylation"/>
    <property type="evidence" value="ECO:0007669"/>
    <property type="project" value="UniProtKB-KW"/>
</dbReference>
<feature type="domain" description="Type II methyltransferase M.TaqI-like" evidence="6">
    <location>
        <begin position="116"/>
        <end position="218"/>
    </location>
</feature>
<dbReference type="PANTHER" id="PTHR33841">
    <property type="entry name" value="DNA METHYLTRANSFERASE YEEA-RELATED"/>
    <property type="match status" value="1"/>
</dbReference>
<evidence type="ECO:0000313" key="7">
    <source>
        <dbReference type="EMBL" id="WAL44020.1"/>
    </source>
</evidence>
<dbReference type="GO" id="GO:0009007">
    <property type="term" value="F:site-specific DNA-methyltransferase (adenine-specific) activity"/>
    <property type="evidence" value="ECO:0007669"/>
    <property type="project" value="UniProtKB-EC"/>
</dbReference>
<evidence type="ECO:0000256" key="5">
    <source>
        <dbReference type="ARBA" id="ARBA00047942"/>
    </source>
</evidence>
<evidence type="ECO:0000256" key="2">
    <source>
        <dbReference type="ARBA" id="ARBA00022603"/>
    </source>
</evidence>
<sequence length="479" mass="52866">MNLLERAAARREAALADLDMTSQAELGQFFTPVAVARIMADLPRLPESGTFRVLDPGAGSGVLTAAVVDRVRRERPDLQVTLTAVEADRNLWPVLAETLVDCETEACVATALVKGDFVDWALHTDERFDLVIQNPPYHKIRSGSTLDKDLRSAGVAVPNIYAGFMALGALLLSADGQQVSITPRSWMNGAYFKQFRRTLLASFGIDGIHTFQSRSEVFGDLGVLQETIIVAATRGAQPPIVRLSSSVDHRDRAMTRDVSASQVVTDDFVFVPASREDADAVEWMHCAHHSLADLGLAVSTGRVVDFRLREHLRHQPDGNDVPLVYPANIVGNAILHPRLSIKKPQWFWGAESLRSKVLVPAGTYVLVKRFSAKEEKRRIVAAVWSDDARQPAFDNKLNYIHCFGRGLEEDLALGLTVWLNSKPVDDFFRVFSGHTQVNAGDLRQMKFPSLDQLRLLGRSTLDPDTAVRQVMGAEHVEAA</sequence>
<dbReference type="AlphaFoldDB" id="A0AA47FIZ7"/>
<dbReference type="REBASE" id="677911">
    <property type="entry name" value="M.AnaCWORF5605P"/>
</dbReference>
<dbReference type="InterPro" id="IPR011639">
    <property type="entry name" value="MethylTrfase_TaqI-like_dom"/>
</dbReference>
<evidence type="ECO:0000256" key="4">
    <source>
        <dbReference type="ARBA" id="ARBA00022691"/>
    </source>
</evidence>
<dbReference type="EC" id="2.1.1.72" evidence="1"/>
<organism evidence="7 8">
    <name type="scientific">Actinomyces naeslundii</name>
    <dbReference type="NCBI Taxonomy" id="1655"/>
    <lineage>
        <taxon>Bacteria</taxon>
        <taxon>Bacillati</taxon>
        <taxon>Actinomycetota</taxon>
        <taxon>Actinomycetes</taxon>
        <taxon>Actinomycetales</taxon>
        <taxon>Actinomycetaceae</taxon>
        <taxon>Actinomyces</taxon>
    </lineage>
</organism>
<evidence type="ECO:0000256" key="3">
    <source>
        <dbReference type="ARBA" id="ARBA00022679"/>
    </source>
</evidence>
<dbReference type="CDD" id="cd02440">
    <property type="entry name" value="AdoMet_MTases"/>
    <property type="match status" value="1"/>
</dbReference>
<evidence type="ECO:0000256" key="1">
    <source>
        <dbReference type="ARBA" id="ARBA00011900"/>
    </source>
</evidence>
<evidence type="ECO:0000259" key="6">
    <source>
        <dbReference type="Pfam" id="PF07669"/>
    </source>
</evidence>
<gene>
    <name evidence="7" type="ORF">OFA60_05605</name>
</gene>
<accession>A0AA47FIZ7</accession>
<dbReference type="Gene3D" id="3.40.50.150">
    <property type="entry name" value="Vaccinia Virus protein VP39"/>
    <property type="match status" value="1"/>
</dbReference>
<dbReference type="PANTHER" id="PTHR33841:SF1">
    <property type="entry name" value="DNA METHYLTRANSFERASE A"/>
    <property type="match status" value="1"/>
</dbReference>
<dbReference type="RefSeq" id="WP_101559982.1">
    <property type="nucleotide sequence ID" value="NZ_CP113787.1"/>
</dbReference>
<dbReference type="PROSITE" id="PS00092">
    <property type="entry name" value="N6_MTASE"/>
    <property type="match status" value="1"/>
</dbReference>
<dbReference type="GO" id="GO:0003676">
    <property type="term" value="F:nucleic acid binding"/>
    <property type="evidence" value="ECO:0007669"/>
    <property type="project" value="InterPro"/>
</dbReference>
<evidence type="ECO:0000313" key="8">
    <source>
        <dbReference type="Proteomes" id="UP001163127"/>
    </source>
</evidence>
<dbReference type="Proteomes" id="UP001163127">
    <property type="component" value="Chromosome"/>
</dbReference>
<reference evidence="7" key="1">
    <citation type="submission" date="2022-11" db="EMBL/GenBank/DDBJ databases">
        <title>Dental biofilm bacteria. Genome sequencing and assembly.</title>
        <authorList>
            <person name="Robertsson C."/>
        </authorList>
    </citation>
    <scope>NUCLEOTIDE SEQUENCE</scope>
    <source>
        <strain evidence="7">CW</strain>
    </source>
</reference>
<dbReference type="InterPro" id="IPR050953">
    <property type="entry name" value="N4_N6_ade-DNA_methylase"/>
</dbReference>
<dbReference type="Pfam" id="PF07669">
    <property type="entry name" value="Eco57I"/>
    <property type="match status" value="1"/>
</dbReference>
<keyword evidence="3" id="KW-0808">Transferase</keyword>
<keyword evidence="4" id="KW-0949">S-adenosyl-L-methionine</keyword>
<dbReference type="EMBL" id="CP113787">
    <property type="protein sequence ID" value="WAL44020.1"/>
    <property type="molecule type" value="Genomic_DNA"/>
</dbReference>
<protein>
    <recommendedName>
        <fullName evidence="1">site-specific DNA-methyltransferase (adenine-specific)</fullName>
        <ecNumber evidence="1">2.1.1.72</ecNumber>
    </recommendedName>
</protein>
<dbReference type="SUPFAM" id="SSF53335">
    <property type="entry name" value="S-adenosyl-L-methionine-dependent methyltransferases"/>
    <property type="match status" value="1"/>
</dbReference>
<proteinExistence type="predicted"/>
<name>A0AA47FIZ7_ACTNA</name>
<dbReference type="GO" id="GO:0006304">
    <property type="term" value="P:DNA modification"/>
    <property type="evidence" value="ECO:0007669"/>
    <property type="project" value="InterPro"/>
</dbReference>